<feature type="binding site" evidence="13">
    <location>
        <position position="207"/>
    </location>
    <ligand>
        <name>[4Fe-4S] cluster</name>
        <dbReference type="ChEBI" id="CHEBI:49883"/>
    </ligand>
</feature>
<evidence type="ECO:0000313" key="15">
    <source>
        <dbReference type="EMBL" id="ADN35604.1"/>
    </source>
</evidence>
<dbReference type="GeneID" id="9743290"/>
<dbReference type="Pfam" id="PF10576">
    <property type="entry name" value="EndIII_4Fe-2S"/>
    <property type="match status" value="1"/>
</dbReference>
<organism evidence="15 16">
    <name type="scientific">Methanolacinia petrolearia (strain DSM 11571 / OCM 486 / SEBR 4847)</name>
    <name type="common">Methanoplanus petrolearius</name>
    <dbReference type="NCBI Taxonomy" id="679926"/>
    <lineage>
        <taxon>Archaea</taxon>
        <taxon>Methanobacteriati</taxon>
        <taxon>Methanobacteriota</taxon>
        <taxon>Stenosarchaea group</taxon>
        <taxon>Methanomicrobia</taxon>
        <taxon>Methanomicrobiales</taxon>
        <taxon>Methanomicrobiaceae</taxon>
        <taxon>Methanolacinia</taxon>
    </lineage>
</organism>
<comment type="catalytic activity">
    <reaction evidence="12">
        <text>Hydrolyzes mismatched double-stranded DNA and polynucleotides, releasing free thymine.</text>
        <dbReference type="EC" id="3.2.2.29"/>
    </reaction>
</comment>
<evidence type="ECO:0000256" key="11">
    <source>
        <dbReference type="ARBA" id="ARBA00023295"/>
    </source>
</evidence>
<dbReference type="HAMAP" id="MF_00942">
    <property type="entry name" value="Nth"/>
    <property type="match status" value="1"/>
</dbReference>
<dbReference type="InterPro" id="IPR011257">
    <property type="entry name" value="DNA_glycosylase"/>
</dbReference>
<dbReference type="EC" id="4.2.99.18" evidence="13"/>
<dbReference type="RefSeq" id="WP_013328782.1">
    <property type="nucleotide sequence ID" value="NC_014507.1"/>
</dbReference>
<dbReference type="SMART" id="SM00478">
    <property type="entry name" value="ENDO3c"/>
    <property type="match status" value="1"/>
</dbReference>
<keyword evidence="11 13" id="KW-0326">Glycosidase</keyword>
<dbReference type="eggNOG" id="arCOG00459">
    <property type="taxonomic scope" value="Archaea"/>
</dbReference>
<keyword evidence="8 13" id="KW-0238">DNA-binding</keyword>
<evidence type="ECO:0000313" key="16">
    <source>
        <dbReference type="Proteomes" id="UP000006565"/>
    </source>
</evidence>
<dbReference type="FunFam" id="1.10.1670.10:FF:000001">
    <property type="entry name" value="Endonuclease III"/>
    <property type="match status" value="1"/>
</dbReference>
<dbReference type="STRING" id="679926.Mpet_0833"/>
<dbReference type="CDD" id="cd00056">
    <property type="entry name" value="ENDO3c"/>
    <property type="match status" value="1"/>
</dbReference>
<dbReference type="GO" id="GO:0003677">
    <property type="term" value="F:DNA binding"/>
    <property type="evidence" value="ECO:0007669"/>
    <property type="project" value="UniProtKB-UniRule"/>
</dbReference>
<comment type="function">
    <text evidence="13">DNA repair enzyme that has both DNA N-glycosylase activity and AP-lyase activity. The DNA N-glycosylase activity releases various damaged pyrimidines from DNA by cleaving the N-glycosidic bond, leaving an AP (apurinic/apyrimidinic) site. The AP-lyase activity cleaves the phosphodiester bond 3' to the AP site by a beta-elimination, leaving a 3'-terminal unsaturated sugar and a product with a terminal 5'-phosphate.</text>
</comment>
<dbReference type="SUPFAM" id="SSF48150">
    <property type="entry name" value="DNA-glycosylase"/>
    <property type="match status" value="1"/>
</dbReference>
<accession>E1RJ86</accession>
<evidence type="ECO:0000256" key="2">
    <source>
        <dbReference type="ARBA" id="ARBA00022485"/>
    </source>
</evidence>
<dbReference type="Proteomes" id="UP000006565">
    <property type="component" value="Chromosome"/>
</dbReference>
<proteinExistence type="inferred from homology"/>
<evidence type="ECO:0000256" key="6">
    <source>
        <dbReference type="ARBA" id="ARBA00023004"/>
    </source>
</evidence>
<keyword evidence="15" id="KW-0255">Endonuclease</keyword>
<reference evidence="15 16" key="1">
    <citation type="journal article" date="2010" name="Stand. Genomic Sci.">
        <title>Complete genome sequence of Methanoplanus petrolearius type strain (SEBR 4847).</title>
        <authorList>
            <person name="Brambilla E."/>
            <person name="Djao O.D."/>
            <person name="Daligault H."/>
            <person name="Lapidus A."/>
            <person name="Lucas S."/>
            <person name="Hammon N."/>
            <person name="Nolan M."/>
            <person name="Tice H."/>
            <person name="Cheng J.F."/>
            <person name="Han C."/>
            <person name="Tapia R."/>
            <person name="Goodwin L."/>
            <person name="Pitluck S."/>
            <person name="Liolios K."/>
            <person name="Ivanova N."/>
            <person name="Mavromatis K."/>
            <person name="Mikhailova N."/>
            <person name="Pati A."/>
            <person name="Chen A."/>
            <person name="Palaniappan K."/>
            <person name="Land M."/>
            <person name="Hauser L."/>
            <person name="Chang Y.J."/>
            <person name="Jeffries C.D."/>
            <person name="Rohde M."/>
            <person name="Spring S."/>
            <person name="Sikorski J."/>
            <person name="Goker M."/>
            <person name="Woyke T."/>
            <person name="Bristow J."/>
            <person name="Eisen J.A."/>
            <person name="Markowitz V."/>
            <person name="Hugenholtz P."/>
            <person name="Kyrpides N.C."/>
            <person name="Klenk H.P."/>
        </authorList>
    </citation>
    <scope>NUCLEOTIDE SEQUENCE [LARGE SCALE GENOMIC DNA]</scope>
    <source>
        <strain evidence="16">DSM 11571 / OCM 486 / SEBR 4847</strain>
    </source>
</reference>
<dbReference type="InterPro" id="IPR023170">
    <property type="entry name" value="HhH_base_excis_C"/>
</dbReference>
<comment type="cofactor">
    <cofactor evidence="13">
        <name>[4Fe-4S] cluster</name>
        <dbReference type="ChEBI" id="CHEBI:49883"/>
    </cofactor>
    <text evidence="13">Binds 1 [4Fe-4S] cluster.</text>
</comment>
<dbReference type="KEGG" id="mpi:Mpet_0833"/>
<keyword evidence="7 13" id="KW-0411">Iron-sulfur</keyword>
<keyword evidence="10 13" id="KW-0456">Lyase</keyword>
<dbReference type="InterPro" id="IPR004036">
    <property type="entry name" value="Endonuclease-III-like_CS2"/>
</dbReference>
<dbReference type="PIRSF" id="PIRSF001435">
    <property type="entry name" value="Nth"/>
    <property type="match status" value="1"/>
</dbReference>
<feature type="binding site" evidence="13">
    <location>
        <position position="198"/>
    </location>
    <ligand>
        <name>[4Fe-4S] cluster</name>
        <dbReference type="ChEBI" id="CHEBI:49883"/>
    </ligand>
</feature>
<dbReference type="GO" id="GO:0141016">
    <property type="term" value="F:G/T mismatch-specific thymine-DNA glycosylase activity"/>
    <property type="evidence" value="ECO:0007669"/>
    <property type="project" value="UniProtKB-EC"/>
</dbReference>
<evidence type="ECO:0000256" key="4">
    <source>
        <dbReference type="ARBA" id="ARBA00022763"/>
    </source>
</evidence>
<dbReference type="EMBL" id="CP002117">
    <property type="protein sequence ID" value="ADN35604.1"/>
    <property type="molecule type" value="Genomic_DNA"/>
</dbReference>
<feature type="binding site" evidence="13">
    <location>
        <position position="201"/>
    </location>
    <ligand>
        <name>[4Fe-4S] cluster</name>
        <dbReference type="ChEBI" id="CHEBI:49883"/>
    </ligand>
</feature>
<keyword evidence="2 13" id="KW-0004">4Fe-4S</keyword>
<dbReference type="OrthoDB" id="84708at2157"/>
<keyword evidence="4 13" id="KW-0227">DNA damage</keyword>
<evidence type="ECO:0000256" key="13">
    <source>
        <dbReference type="HAMAP-Rule" id="MF_00942"/>
    </source>
</evidence>
<dbReference type="AlphaFoldDB" id="E1RJ86"/>
<evidence type="ECO:0000259" key="14">
    <source>
        <dbReference type="SMART" id="SM00478"/>
    </source>
</evidence>
<keyword evidence="9 13" id="KW-0234">DNA repair</keyword>
<evidence type="ECO:0000256" key="1">
    <source>
        <dbReference type="ARBA" id="ARBA00008343"/>
    </source>
</evidence>
<dbReference type="FunFam" id="1.10.340.30:FF:000001">
    <property type="entry name" value="Endonuclease III"/>
    <property type="match status" value="1"/>
</dbReference>
<sequence>MQREKACRIYSILAAEYLDEDTNLNFLDFDNPFQILVMTILSAQTTDNMVNSVKDDLFSKYPDPAALSQAKQEDVETIIKKTGFFRAKAKNIIESSKILCSDFGGEVPRTMEELVTLPGVGRKTANIVLNHAFGIDEGIAVDTHVKRVSWRIGLTDNTDPVKIEMDLTALFPKDAWGKMNYLLISHGRAICTARKPDCERCVIKDFCRYFREQNS</sequence>
<dbReference type="Pfam" id="PF00730">
    <property type="entry name" value="HhH-GPD"/>
    <property type="match status" value="1"/>
</dbReference>
<feature type="binding site" evidence="13">
    <location>
        <position position="191"/>
    </location>
    <ligand>
        <name>[4Fe-4S] cluster</name>
        <dbReference type="ChEBI" id="CHEBI:49883"/>
    </ligand>
</feature>
<dbReference type="NCBIfam" id="TIGR01083">
    <property type="entry name" value="nth"/>
    <property type="match status" value="1"/>
</dbReference>
<keyword evidence="5 13" id="KW-0378">Hydrolase</keyword>
<keyword evidence="6 13" id="KW-0408">Iron</keyword>
<dbReference type="SMART" id="SM00525">
    <property type="entry name" value="FES"/>
    <property type="match status" value="1"/>
</dbReference>
<dbReference type="Gene3D" id="1.10.1670.10">
    <property type="entry name" value="Helix-hairpin-Helix base-excision DNA repair enzymes (C-terminal)"/>
    <property type="match status" value="1"/>
</dbReference>
<dbReference type="PANTHER" id="PTHR10359">
    <property type="entry name" value="A/G-SPECIFIC ADENINE GLYCOSYLASE/ENDONUCLEASE III"/>
    <property type="match status" value="1"/>
</dbReference>
<dbReference type="Pfam" id="PF00633">
    <property type="entry name" value="HHH"/>
    <property type="match status" value="1"/>
</dbReference>
<comment type="similarity">
    <text evidence="1 13">Belongs to the Nth/MutY family.</text>
</comment>
<dbReference type="InterPro" id="IPR000445">
    <property type="entry name" value="HhH_motif"/>
</dbReference>
<dbReference type="HOGENOM" id="CLU_012862_3_3_2"/>
<gene>
    <name evidence="13" type="primary">nth</name>
    <name evidence="15" type="ordered locus">Mpet_0833</name>
</gene>
<evidence type="ECO:0000256" key="5">
    <source>
        <dbReference type="ARBA" id="ARBA00022801"/>
    </source>
</evidence>
<keyword evidence="16" id="KW-1185">Reference proteome</keyword>
<protein>
    <recommendedName>
        <fullName evidence="13">Endonuclease III</fullName>
        <ecNumber evidence="13">4.2.99.18</ecNumber>
    </recommendedName>
    <alternativeName>
        <fullName evidence="13">DNA-(apurinic or apyrimidinic site) lyase</fullName>
    </alternativeName>
</protein>
<dbReference type="InterPro" id="IPR003265">
    <property type="entry name" value="HhH-GPD_domain"/>
</dbReference>
<name>E1RJ86_METP4</name>
<feature type="domain" description="HhH-GPD" evidence="14">
    <location>
        <begin position="41"/>
        <end position="189"/>
    </location>
</feature>
<evidence type="ECO:0000256" key="7">
    <source>
        <dbReference type="ARBA" id="ARBA00023014"/>
    </source>
</evidence>
<keyword evidence="15" id="KW-0540">Nuclease</keyword>
<evidence type="ECO:0000256" key="10">
    <source>
        <dbReference type="ARBA" id="ARBA00023239"/>
    </source>
</evidence>
<dbReference type="InterPro" id="IPR005759">
    <property type="entry name" value="Nth"/>
</dbReference>
<evidence type="ECO:0000256" key="12">
    <source>
        <dbReference type="ARBA" id="ARBA00052915"/>
    </source>
</evidence>
<dbReference type="InterPro" id="IPR003651">
    <property type="entry name" value="Endonuclease3_FeS-loop_motif"/>
</dbReference>
<evidence type="ECO:0000256" key="3">
    <source>
        <dbReference type="ARBA" id="ARBA00022723"/>
    </source>
</evidence>
<dbReference type="GO" id="GO:0006285">
    <property type="term" value="P:base-excision repair, AP site formation"/>
    <property type="evidence" value="ECO:0007669"/>
    <property type="project" value="TreeGrafter"/>
</dbReference>
<dbReference type="PROSITE" id="PS01155">
    <property type="entry name" value="ENDONUCLEASE_III_2"/>
    <property type="match status" value="1"/>
</dbReference>
<dbReference type="GO" id="GO:0051539">
    <property type="term" value="F:4 iron, 4 sulfur cluster binding"/>
    <property type="evidence" value="ECO:0007669"/>
    <property type="project" value="UniProtKB-UniRule"/>
</dbReference>
<comment type="catalytic activity">
    <reaction evidence="13">
        <text>2'-deoxyribonucleotide-(2'-deoxyribose 5'-phosphate)-2'-deoxyribonucleotide-DNA = a 3'-end 2'-deoxyribonucleotide-(2,3-dehydro-2,3-deoxyribose 5'-phosphate)-DNA + a 5'-end 5'-phospho-2'-deoxyribonucleoside-DNA + H(+)</text>
        <dbReference type="Rhea" id="RHEA:66592"/>
        <dbReference type="Rhea" id="RHEA-COMP:13180"/>
        <dbReference type="Rhea" id="RHEA-COMP:16897"/>
        <dbReference type="Rhea" id="RHEA-COMP:17067"/>
        <dbReference type="ChEBI" id="CHEBI:15378"/>
        <dbReference type="ChEBI" id="CHEBI:136412"/>
        <dbReference type="ChEBI" id="CHEBI:157695"/>
        <dbReference type="ChEBI" id="CHEBI:167181"/>
        <dbReference type="EC" id="4.2.99.18"/>
    </reaction>
</comment>
<dbReference type="GO" id="GO:0046872">
    <property type="term" value="F:metal ion binding"/>
    <property type="evidence" value="ECO:0007669"/>
    <property type="project" value="UniProtKB-KW"/>
</dbReference>
<keyword evidence="3 13" id="KW-0479">Metal-binding</keyword>
<dbReference type="Gene3D" id="1.10.340.30">
    <property type="entry name" value="Hypothetical protein, domain 2"/>
    <property type="match status" value="1"/>
</dbReference>
<evidence type="ECO:0000256" key="8">
    <source>
        <dbReference type="ARBA" id="ARBA00023125"/>
    </source>
</evidence>
<dbReference type="PANTHER" id="PTHR10359:SF18">
    <property type="entry name" value="ENDONUCLEASE III"/>
    <property type="match status" value="1"/>
</dbReference>
<evidence type="ECO:0000256" key="9">
    <source>
        <dbReference type="ARBA" id="ARBA00023204"/>
    </source>
</evidence>
<dbReference type="GO" id="GO:0140078">
    <property type="term" value="F:class I DNA-(apurinic or apyrimidinic site) endonuclease activity"/>
    <property type="evidence" value="ECO:0007669"/>
    <property type="project" value="UniProtKB-EC"/>
</dbReference>